<evidence type="ECO:0000259" key="6">
    <source>
        <dbReference type="PROSITE" id="PS50865"/>
    </source>
</evidence>
<evidence type="ECO:0000256" key="5">
    <source>
        <dbReference type="SAM" id="MobiDB-lite"/>
    </source>
</evidence>
<evidence type="ECO:0000256" key="2">
    <source>
        <dbReference type="ARBA" id="ARBA00022771"/>
    </source>
</evidence>
<dbReference type="Pfam" id="PF01753">
    <property type="entry name" value="zf-MYND"/>
    <property type="match status" value="1"/>
</dbReference>
<dbReference type="GO" id="GO:0008270">
    <property type="term" value="F:zinc ion binding"/>
    <property type="evidence" value="ECO:0007669"/>
    <property type="project" value="UniProtKB-KW"/>
</dbReference>
<dbReference type="InterPro" id="IPR002893">
    <property type="entry name" value="Znf_MYND"/>
</dbReference>
<sequence>MPSCDKLLHPALCANNINMPCPNKTSKVNNACSRCLLVVYCSKECQKEHWPSHKEDCNHSLAQDSWRPDWHTEEREPSFFAEDPSEPNTNEGKISWWGTMPALDLLKLDSNEGQDAPSKIRVLIASSHDIRNMVETIARLPDTYSGQCEIVMNGIHTGIFAQNIILLLTAFHFRPEEAAPIMIHLWYSALIPASVLAALQAKLQPSIRKVCSEAAQKRALQYFKWIWKKNKASLHVELSRDDWERLRESLQVPGRLSAATAARNRQKVTLPTNGEDLLHRALHGQPPYWRVATLKFRRDGILLPFGCSRKEFDTPNPTIFSASHSWPMPDNADPRSSWDLLEICDGLHTASYAAKNDLYGMIFIYLRETILEFCRQISKRDISIRLLSIDSLELPKYFNESSGHPGFDRIESYVTAEKDVLGIDLNLAVFSQLLKPKIQNPKAMLLVLFMRDIENMWNFDSLGRDMARAAKYLPEPESSYRDDADEMRLKRSSSFFRDVSKLFDLYKKATGFHGLTSKYGLKMRGNNTIVAHWPMRPGKHALQRVFDILEASGASGCERYVEWEWA</sequence>
<reference evidence="8" key="1">
    <citation type="journal article" date="2017" name="Nat. Microbiol.">
        <title>Global analysis of biosynthetic gene clusters reveals vast potential of secondary metabolite production in Penicillium species.</title>
        <authorList>
            <person name="Nielsen J.C."/>
            <person name="Grijseels S."/>
            <person name="Prigent S."/>
            <person name="Ji B."/>
            <person name="Dainat J."/>
            <person name="Nielsen K.F."/>
            <person name="Frisvad J.C."/>
            <person name="Workman M."/>
            <person name="Nielsen J."/>
        </authorList>
    </citation>
    <scope>NUCLEOTIDE SEQUENCE [LARGE SCALE GENOMIC DNA]</scope>
    <source>
        <strain evidence="8">IBT 31321</strain>
    </source>
</reference>
<accession>A0A1V6V5H1</accession>
<organism evidence="7 8">
    <name type="scientific">Penicillium coprophilum</name>
    <dbReference type="NCBI Taxonomy" id="36646"/>
    <lineage>
        <taxon>Eukaryota</taxon>
        <taxon>Fungi</taxon>
        <taxon>Dikarya</taxon>
        <taxon>Ascomycota</taxon>
        <taxon>Pezizomycotina</taxon>
        <taxon>Eurotiomycetes</taxon>
        <taxon>Eurotiomycetidae</taxon>
        <taxon>Eurotiales</taxon>
        <taxon>Aspergillaceae</taxon>
        <taxon>Penicillium</taxon>
    </lineage>
</organism>
<evidence type="ECO:0000256" key="3">
    <source>
        <dbReference type="ARBA" id="ARBA00022833"/>
    </source>
</evidence>
<keyword evidence="3" id="KW-0862">Zinc</keyword>
<dbReference type="PROSITE" id="PS50865">
    <property type="entry name" value="ZF_MYND_2"/>
    <property type="match status" value="1"/>
</dbReference>
<keyword evidence="1" id="KW-0479">Metal-binding</keyword>
<evidence type="ECO:0000313" key="8">
    <source>
        <dbReference type="Proteomes" id="UP000191500"/>
    </source>
</evidence>
<keyword evidence="2 4" id="KW-0863">Zinc-finger</keyword>
<dbReference type="SUPFAM" id="SSF144232">
    <property type="entry name" value="HIT/MYND zinc finger-like"/>
    <property type="match status" value="1"/>
</dbReference>
<protein>
    <recommendedName>
        <fullName evidence="6">MYND-type domain-containing protein</fullName>
    </recommendedName>
</protein>
<dbReference type="InterPro" id="IPR027974">
    <property type="entry name" value="DUF4470"/>
</dbReference>
<dbReference type="Proteomes" id="UP000191500">
    <property type="component" value="Unassembled WGS sequence"/>
</dbReference>
<dbReference type="Gene3D" id="6.10.140.2220">
    <property type="match status" value="1"/>
</dbReference>
<comment type="caution">
    <text evidence="7">The sequence shown here is derived from an EMBL/GenBank/DDBJ whole genome shotgun (WGS) entry which is preliminary data.</text>
</comment>
<feature type="region of interest" description="Disordered" evidence="5">
    <location>
        <begin position="72"/>
        <end position="93"/>
    </location>
</feature>
<evidence type="ECO:0000256" key="1">
    <source>
        <dbReference type="ARBA" id="ARBA00022723"/>
    </source>
</evidence>
<dbReference type="AlphaFoldDB" id="A0A1V6V5H1"/>
<keyword evidence="8" id="KW-1185">Reference proteome</keyword>
<dbReference type="EMBL" id="MDDG01000001">
    <property type="protein sequence ID" value="OQE45934.1"/>
    <property type="molecule type" value="Genomic_DNA"/>
</dbReference>
<dbReference type="Pfam" id="PF14737">
    <property type="entry name" value="DUF4470"/>
    <property type="match status" value="1"/>
</dbReference>
<gene>
    <name evidence="7" type="ORF">PENCOP_c001G03213</name>
</gene>
<evidence type="ECO:0000256" key="4">
    <source>
        <dbReference type="PROSITE-ProRule" id="PRU00134"/>
    </source>
</evidence>
<feature type="domain" description="MYND-type" evidence="6">
    <location>
        <begin position="18"/>
        <end position="57"/>
    </location>
</feature>
<name>A0A1V6V5H1_9EURO</name>
<evidence type="ECO:0000313" key="7">
    <source>
        <dbReference type="EMBL" id="OQE45934.1"/>
    </source>
</evidence>
<dbReference type="STRING" id="36646.A0A1V6V5H1"/>
<proteinExistence type="predicted"/>